<protein>
    <submittedName>
        <fullName evidence="2">Uncharacterized protein</fullName>
    </submittedName>
</protein>
<reference evidence="2" key="1">
    <citation type="journal article" date="2020" name="Stud. Mycol.">
        <title>101 Dothideomycetes genomes: a test case for predicting lifestyles and emergence of pathogens.</title>
        <authorList>
            <person name="Haridas S."/>
            <person name="Albert R."/>
            <person name="Binder M."/>
            <person name="Bloem J."/>
            <person name="Labutti K."/>
            <person name="Salamov A."/>
            <person name="Andreopoulos B."/>
            <person name="Baker S."/>
            <person name="Barry K."/>
            <person name="Bills G."/>
            <person name="Bluhm B."/>
            <person name="Cannon C."/>
            <person name="Castanera R."/>
            <person name="Culley D."/>
            <person name="Daum C."/>
            <person name="Ezra D."/>
            <person name="Gonzalez J."/>
            <person name="Henrissat B."/>
            <person name="Kuo A."/>
            <person name="Liang C."/>
            <person name="Lipzen A."/>
            <person name="Lutzoni F."/>
            <person name="Magnuson J."/>
            <person name="Mondo S."/>
            <person name="Nolan M."/>
            <person name="Ohm R."/>
            <person name="Pangilinan J."/>
            <person name="Park H.-J."/>
            <person name="Ramirez L."/>
            <person name="Alfaro M."/>
            <person name="Sun H."/>
            <person name="Tritt A."/>
            <person name="Yoshinaga Y."/>
            <person name="Zwiers L.-H."/>
            <person name="Turgeon B."/>
            <person name="Goodwin S."/>
            <person name="Spatafora J."/>
            <person name="Crous P."/>
            <person name="Grigoriev I."/>
        </authorList>
    </citation>
    <scope>NUCLEOTIDE SEQUENCE</scope>
    <source>
        <strain evidence="2">SCOH1-5</strain>
    </source>
</reference>
<feature type="compositionally biased region" description="Basic and acidic residues" evidence="1">
    <location>
        <begin position="14"/>
        <end position="24"/>
    </location>
</feature>
<evidence type="ECO:0000313" key="3">
    <source>
        <dbReference type="Proteomes" id="UP000799539"/>
    </source>
</evidence>
<name>A0A6A6F305_9PEZI</name>
<proteinExistence type="predicted"/>
<accession>A0A6A6F305</accession>
<feature type="compositionally biased region" description="Basic residues" evidence="1">
    <location>
        <begin position="1"/>
        <end position="13"/>
    </location>
</feature>
<keyword evidence="3" id="KW-1185">Reference proteome</keyword>
<dbReference type="EMBL" id="ML992700">
    <property type="protein sequence ID" value="KAF2207833.1"/>
    <property type="molecule type" value="Genomic_DNA"/>
</dbReference>
<gene>
    <name evidence="2" type="ORF">CERZMDRAFT_88288</name>
</gene>
<dbReference type="Proteomes" id="UP000799539">
    <property type="component" value="Unassembled WGS sequence"/>
</dbReference>
<evidence type="ECO:0000313" key="2">
    <source>
        <dbReference type="EMBL" id="KAF2207833.1"/>
    </source>
</evidence>
<evidence type="ECO:0000256" key="1">
    <source>
        <dbReference type="SAM" id="MobiDB-lite"/>
    </source>
</evidence>
<feature type="region of interest" description="Disordered" evidence="1">
    <location>
        <begin position="92"/>
        <end position="112"/>
    </location>
</feature>
<dbReference type="AlphaFoldDB" id="A0A6A6F305"/>
<feature type="region of interest" description="Disordered" evidence="1">
    <location>
        <begin position="1"/>
        <end position="33"/>
    </location>
</feature>
<organism evidence="2 3">
    <name type="scientific">Cercospora zeae-maydis SCOH1-5</name>
    <dbReference type="NCBI Taxonomy" id="717836"/>
    <lineage>
        <taxon>Eukaryota</taxon>
        <taxon>Fungi</taxon>
        <taxon>Dikarya</taxon>
        <taxon>Ascomycota</taxon>
        <taxon>Pezizomycotina</taxon>
        <taxon>Dothideomycetes</taxon>
        <taxon>Dothideomycetidae</taxon>
        <taxon>Mycosphaerellales</taxon>
        <taxon>Mycosphaerellaceae</taxon>
        <taxon>Cercospora</taxon>
    </lineage>
</organism>
<sequence length="145" mass="16558">MRTINRQRKRGFIRPRDYVKDQRPHPASRSRHRQTVTPIYLDRSNIRDTVQTGFAIGQYLRWERFHYYNNLCVGPMIYPESCSNQRKVLARGTAAVSSPKDSREPSSKTPSATSILVSSFGCYEVLLEQIICKNPPVTTIINGAA</sequence>